<dbReference type="eggNOG" id="COG0456">
    <property type="taxonomic scope" value="Bacteria"/>
</dbReference>
<accession>T0KQG8</accession>
<dbReference type="PATRIC" id="fig|1172190.3.peg.1652"/>
<dbReference type="Gene3D" id="3.40.630.30">
    <property type="match status" value="1"/>
</dbReference>
<feature type="domain" description="N-acetyltransferase" evidence="1">
    <location>
        <begin position="120"/>
        <end position="249"/>
    </location>
</feature>
<dbReference type="RefSeq" id="WP_021287966.1">
    <property type="nucleotide sequence ID" value="NZ_AUPZ01000010.1"/>
</dbReference>
<dbReference type="CDD" id="cd04301">
    <property type="entry name" value="NAT_SF"/>
    <property type="match status" value="1"/>
</dbReference>
<dbReference type="InterPro" id="IPR000182">
    <property type="entry name" value="GNAT_dom"/>
</dbReference>
<name>T0KQG8_9BACT</name>
<evidence type="ECO:0000313" key="3">
    <source>
        <dbReference type="Proteomes" id="UP000015520"/>
    </source>
</evidence>
<dbReference type="AlphaFoldDB" id="T0KQG8"/>
<evidence type="ECO:0000259" key="1">
    <source>
        <dbReference type="PROSITE" id="PS51186"/>
    </source>
</evidence>
<dbReference type="PROSITE" id="PS51186">
    <property type="entry name" value="GNAT"/>
    <property type="match status" value="1"/>
</dbReference>
<dbReference type="InterPro" id="IPR016181">
    <property type="entry name" value="Acyl_CoA_acyltransferase"/>
</dbReference>
<dbReference type="GO" id="GO:0016747">
    <property type="term" value="F:acyltransferase activity, transferring groups other than amino-acyl groups"/>
    <property type="evidence" value="ECO:0007669"/>
    <property type="project" value="InterPro"/>
</dbReference>
<evidence type="ECO:0000313" key="2">
    <source>
        <dbReference type="EMBL" id="EQB39199.1"/>
    </source>
</evidence>
<organism evidence="2 3">
    <name type="scientific">Sulfurimonas hongkongensis</name>
    <dbReference type="NCBI Taxonomy" id="1172190"/>
    <lineage>
        <taxon>Bacteria</taxon>
        <taxon>Pseudomonadati</taxon>
        <taxon>Campylobacterota</taxon>
        <taxon>Epsilonproteobacteria</taxon>
        <taxon>Campylobacterales</taxon>
        <taxon>Sulfurimonadaceae</taxon>
        <taxon>Sulfurimonas</taxon>
    </lineage>
</organism>
<dbReference type="EMBL" id="AUPZ01000010">
    <property type="protein sequence ID" value="EQB39199.1"/>
    <property type="molecule type" value="Genomic_DNA"/>
</dbReference>
<dbReference type="SUPFAM" id="SSF55729">
    <property type="entry name" value="Acyl-CoA N-acyltransferases (Nat)"/>
    <property type="match status" value="1"/>
</dbReference>
<gene>
    <name evidence="2" type="ORF">M947_08580</name>
</gene>
<proteinExistence type="predicted"/>
<dbReference type="Proteomes" id="UP000015520">
    <property type="component" value="Unassembled WGS sequence"/>
</dbReference>
<protein>
    <recommendedName>
        <fullName evidence="1">N-acetyltransferase domain-containing protein</fullName>
    </recommendedName>
</protein>
<reference evidence="2 3" key="1">
    <citation type="submission" date="2013-07" db="EMBL/GenBank/DDBJ databases">
        <title>Sulfurimonas hongkongensis AST-10 Genome Sequencing.</title>
        <authorList>
            <person name="Cai L."/>
            <person name="Zhang T."/>
        </authorList>
    </citation>
    <scope>NUCLEOTIDE SEQUENCE [LARGE SCALE GENOMIC DNA]</scope>
    <source>
        <strain evidence="2 3">AST-10</strain>
    </source>
</reference>
<keyword evidence="3" id="KW-1185">Reference proteome</keyword>
<comment type="caution">
    <text evidence="2">The sequence shown here is derived from an EMBL/GenBank/DDBJ whole genome shotgun (WGS) entry which is preliminary data.</text>
</comment>
<dbReference type="STRING" id="1172190.M947_08580"/>
<sequence length="249" mass="29240">MNYSNDMILKDKKICYYFKYLDWDSVFFDRPSYLLDLNKSKLMSSEVIKKEIKDKLKNSFITVKLDTKSEYKILSFLQECGFYYIDTEVTLEYVTNKKKKKLSSEVQIIKESKNKNLPYTDFEEVFTLTRFHTDLNIDNKKADELWMNYLKNYELSDSKHMFCAKVNNELAGIVLVNIDNKVASLFFVAVIDKFRDLGIGSALIDNAIRYFKGYTIRVGTQVKNINALNFYINNGLSKINKISTVLHKW</sequence>
<dbReference type="OrthoDB" id="8593648at2"/>
<dbReference type="Pfam" id="PF00583">
    <property type="entry name" value="Acetyltransf_1"/>
    <property type="match status" value="1"/>
</dbReference>